<evidence type="ECO:0000313" key="2">
    <source>
        <dbReference type="EMBL" id="SUZ07858.1"/>
    </source>
</evidence>
<evidence type="ECO:0000256" key="1">
    <source>
        <dbReference type="SAM" id="MobiDB-lite"/>
    </source>
</evidence>
<feature type="non-terminal residue" evidence="2">
    <location>
        <position position="149"/>
    </location>
</feature>
<feature type="region of interest" description="Disordered" evidence="1">
    <location>
        <begin position="127"/>
        <end position="149"/>
    </location>
</feature>
<feature type="compositionally biased region" description="Gly residues" evidence="1">
    <location>
        <begin position="135"/>
        <end position="149"/>
    </location>
</feature>
<gene>
    <name evidence="2" type="ORF">BGT96224V2_LOCUS1051</name>
</gene>
<dbReference type="EMBL" id="UIGY01000002">
    <property type="protein sequence ID" value="SUZ07858.1"/>
    <property type="molecule type" value="Genomic_DNA"/>
</dbReference>
<organism evidence="2">
    <name type="scientific">Blumeria graminis f. sp. tritici 96224</name>
    <dbReference type="NCBI Taxonomy" id="1268274"/>
    <lineage>
        <taxon>Eukaryota</taxon>
        <taxon>Fungi</taxon>
        <taxon>Dikarya</taxon>
        <taxon>Ascomycota</taxon>
        <taxon>Pezizomycotina</taxon>
        <taxon>Leotiomycetes</taxon>
        <taxon>Erysiphales</taxon>
        <taxon>Erysiphaceae</taxon>
        <taxon>Blumeria</taxon>
    </lineage>
</organism>
<name>A0A381L1R6_BLUGR</name>
<dbReference type="OrthoDB" id="3438854at2759"/>
<feature type="region of interest" description="Disordered" evidence="1">
    <location>
        <begin position="1"/>
        <end position="23"/>
    </location>
</feature>
<proteinExistence type="predicted"/>
<sequence>MSRPNIQRESSDEGPEPSPAEVEPSLLEAAQKMVGKVRVPYTRRTQQREIITREYDDRVKALQKKVDDYFESRQRRGIEAQDEVWNRLETLNQKRKSIEKLIFCSTRSLELATLKFNSEVLSTLQTSTQEAGHVGEQGGAEGDGLGGTV</sequence>
<accession>A0A381L1R6</accession>
<reference evidence="2" key="1">
    <citation type="submission" date="2018-07" db="EMBL/GenBank/DDBJ databases">
        <authorList>
            <person name="Quirk P.G."/>
            <person name="Krulwich T.A."/>
        </authorList>
    </citation>
    <scope>NUCLEOTIDE SEQUENCE</scope>
    <source>
        <strain evidence="2">96224</strain>
    </source>
</reference>
<dbReference type="AlphaFoldDB" id="A0A381L1R6"/>
<protein>
    <submittedName>
        <fullName evidence="2">BgtAc-30843</fullName>
    </submittedName>
</protein>